<keyword evidence="2 4" id="KW-0694">RNA-binding</keyword>
<evidence type="ECO:0000256" key="1">
    <source>
        <dbReference type="ARBA" id="ARBA00004123"/>
    </source>
</evidence>
<accession>T1JAH0</accession>
<dbReference type="GO" id="GO:0007399">
    <property type="term" value="P:nervous system development"/>
    <property type="evidence" value="ECO:0007669"/>
    <property type="project" value="InterPro"/>
</dbReference>
<name>T1JAH0_STRMM</name>
<sequence length="263" mass="28945">MCRRRGRRARSRRCGALNDLIQDALNGMKLTSGESCSHLEAHQQPSVRDTNRNVERIIIARLVNELILKTGKTDQTEGQVVDPAVETTPVGSVDQYARLLQPFQPAMPNPAAMFLYGLTPTGLHHHHRSLQMVHAQMTSSYSQFTQNGDSEEEVVKSDVKETEPPYTPPTVTPNGVEQQTQTDLDPELAAAAAAATAAGQGTATQTTSDSTTSVKEQPKRLHVSNIPFRFRDPDLRQMFGQFGSILDVEIIFNERGSKVGKIP</sequence>
<dbReference type="EnsemblMetazoa" id="SMAR010738-RA">
    <property type="protein sequence ID" value="SMAR010738-PA"/>
    <property type="gene ID" value="SMAR010738"/>
</dbReference>
<dbReference type="Proteomes" id="UP000014500">
    <property type="component" value="Unassembled WGS sequence"/>
</dbReference>
<dbReference type="SUPFAM" id="SSF54928">
    <property type="entry name" value="RNA-binding domain, RBD"/>
    <property type="match status" value="1"/>
</dbReference>
<dbReference type="HOGENOM" id="CLU_1058935_0_0_1"/>
<dbReference type="GO" id="GO:0005634">
    <property type="term" value="C:nucleus"/>
    <property type="evidence" value="ECO:0007669"/>
    <property type="project" value="UniProtKB-SubCell"/>
</dbReference>
<dbReference type="AlphaFoldDB" id="T1JAH0"/>
<feature type="compositionally biased region" description="Basic and acidic residues" evidence="5">
    <location>
        <begin position="153"/>
        <end position="163"/>
    </location>
</feature>
<feature type="domain" description="RRM" evidence="6">
    <location>
        <begin position="219"/>
        <end position="260"/>
    </location>
</feature>
<dbReference type="InterPro" id="IPR000504">
    <property type="entry name" value="RRM_dom"/>
</dbReference>
<dbReference type="Gene3D" id="3.30.70.330">
    <property type="match status" value="1"/>
</dbReference>
<dbReference type="STRING" id="126957.T1JAH0"/>
<dbReference type="GO" id="GO:0003729">
    <property type="term" value="F:mRNA binding"/>
    <property type="evidence" value="ECO:0007669"/>
    <property type="project" value="TreeGrafter"/>
</dbReference>
<reference evidence="7" key="2">
    <citation type="submission" date="2015-02" db="UniProtKB">
        <authorList>
            <consortium name="EnsemblMetazoa"/>
        </authorList>
    </citation>
    <scope>IDENTIFICATION</scope>
</reference>
<feature type="region of interest" description="Disordered" evidence="5">
    <location>
        <begin position="141"/>
        <end position="182"/>
    </location>
</feature>
<reference evidence="8" key="1">
    <citation type="submission" date="2011-05" db="EMBL/GenBank/DDBJ databases">
        <authorList>
            <person name="Richards S.R."/>
            <person name="Qu J."/>
            <person name="Jiang H."/>
            <person name="Jhangiani S.N."/>
            <person name="Agravi P."/>
            <person name="Goodspeed R."/>
            <person name="Gross S."/>
            <person name="Mandapat C."/>
            <person name="Jackson L."/>
            <person name="Mathew T."/>
            <person name="Pu L."/>
            <person name="Thornton R."/>
            <person name="Saada N."/>
            <person name="Wilczek-Boney K.B."/>
            <person name="Lee S."/>
            <person name="Kovar C."/>
            <person name="Wu Y."/>
            <person name="Scherer S.E."/>
            <person name="Worley K.C."/>
            <person name="Muzny D.M."/>
            <person name="Gibbs R."/>
        </authorList>
    </citation>
    <scope>NUCLEOTIDE SEQUENCE</scope>
    <source>
        <strain evidence="8">Brora</strain>
    </source>
</reference>
<keyword evidence="3" id="KW-0539">Nucleus</keyword>
<evidence type="ECO:0000313" key="8">
    <source>
        <dbReference type="Proteomes" id="UP000014500"/>
    </source>
</evidence>
<dbReference type="PROSITE" id="PS50102">
    <property type="entry name" value="RRM"/>
    <property type="match status" value="1"/>
</dbReference>
<evidence type="ECO:0000256" key="5">
    <source>
        <dbReference type="SAM" id="MobiDB-lite"/>
    </source>
</evidence>
<dbReference type="InterPro" id="IPR012677">
    <property type="entry name" value="Nucleotide-bd_a/b_plait_sf"/>
</dbReference>
<proteinExistence type="predicted"/>
<evidence type="ECO:0000313" key="7">
    <source>
        <dbReference type="EnsemblMetazoa" id="SMAR010738-PA"/>
    </source>
</evidence>
<dbReference type="Pfam" id="PF00076">
    <property type="entry name" value="RRM_1"/>
    <property type="match status" value="1"/>
</dbReference>
<dbReference type="eggNOG" id="KOG0125">
    <property type="taxonomic scope" value="Eukaryota"/>
</dbReference>
<dbReference type="GO" id="GO:0000381">
    <property type="term" value="P:regulation of alternative mRNA splicing, via spliceosome"/>
    <property type="evidence" value="ECO:0007669"/>
    <property type="project" value="InterPro"/>
</dbReference>
<protein>
    <recommendedName>
        <fullName evidence="6">RRM domain-containing protein</fullName>
    </recommendedName>
</protein>
<evidence type="ECO:0000256" key="3">
    <source>
        <dbReference type="ARBA" id="ARBA00023242"/>
    </source>
</evidence>
<dbReference type="GO" id="GO:0005737">
    <property type="term" value="C:cytoplasm"/>
    <property type="evidence" value="ECO:0007669"/>
    <property type="project" value="TreeGrafter"/>
</dbReference>
<evidence type="ECO:0000256" key="2">
    <source>
        <dbReference type="ARBA" id="ARBA00022884"/>
    </source>
</evidence>
<dbReference type="InterPro" id="IPR035979">
    <property type="entry name" value="RBD_domain_sf"/>
</dbReference>
<feature type="compositionally biased region" description="Low complexity" evidence="5">
    <location>
        <begin position="195"/>
        <end position="207"/>
    </location>
</feature>
<keyword evidence="8" id="KW-1185">Reference proteome</keyword>
<dbReference type="PANTHER" id="PTHR15597:SF22">
    <property type="entry name" value="RNA-BINDING FOX PROTEIN 1, ISOFORM H"/>
    <property type="match status" value="1"/>
</dbReference>
<feature type="region of interest" description="Disordered" evidence="5">
    <location>
        <begin position="195"/>
        <end position="218"/>
    </location>
</feature>
<organism evidence="7 8">
    <name type="scientific">Strigamia maritima</name>
    <name type="common">European centipede</name>
    <name type="synonym">Geophilus maritimus</name>
    <dbReference type="NCBI Taxonomy" id="126957"/>
    <lineage>
        <taxon>Eukaryota</taxon>
        <taxon>Metazoa</taxon>
        <taxon>Ecdysozoa</taxon>
        <taxon>Arthropoda</taxon>
        <taxon>Myriapoda</taxon>
        <taxon>Chilopoda</taxon>
        <taxon>Pleurostigmophora</taxon>
        <taxon>Geophilomorpha</taxon>
        <taxon>Linotaeniidae</taxon>
        <taxon>Strigamia</taxon>
    </lineage>
</organism>
<comment type="subcellular location">
    <subcellularLocation>
        <location evidence="1">Nucleus</location>
    </subcellularLocation>
</comment>
<dbReference type="InterPro" id="IPR047131">
    <property type="entry name" value="RBFOX1-like"/>
</dbReference>
<dbReference type="PANTHER" id="PTHR15597">
    <property type="entry name" value="ATAXIN 2-BINDING PROTEIN 1-RELATED"/>
    <property type="match status" value="1"/>
</dbReference>
<evidence type="ECO:0000259" key="6">
    <source>
        <dbReference type="PROSITE" id="PS50102"/>
    </source>
</evidence>
<dbReference type="EMBL" id="JH431998">
    <property type="status" value="NOT_ANNOTATED_CDS"/>
    <property type="molecule type" value="Genomic_DNA"/>
</dbReference>
<evidence type="ECO:0000256" key="4">
    <source>
        <dbReference type="PROSITE-ProRule" id="PRU00176"/>
    </source>
</evidence>